<keyword evidence="3 5" id="KW-1133">Transmembrane helix</keyword>
<comment type="subcellular location">
    <subcellularLocation>
        <location evidence="1">Membrane</location>
        <topology evidence="1">Multi-pass membrane protein</topology>
    </subcellularLocation>
</comment>
<evidence type="ECO:0000256" key="2">
    <source>
        <dbReference type="ARBA" id="ARBA00022692"/>
    </source>
</evidence>
<dbReference type="PANTHER" id="PTHR10924:SF4">
    <property type="entry name" value="GH15861P"/>
    <property type="match status" value="1"/>
</dbReference>
<evidence type="ECO:0000256" key="3">
    <source>
        <dbReference type="ARBA" id="ARBA00022989"/>
    </source>
</evidence>
<evidence type="ECO:0000256" key="4">
    <source>
        <dbReference type="ARBA" id="ARBA00023136"/>
    </source>
</evidence>
<dbReference type="EMBL" id="JASPKZ010008362">
    <property type="protein sequence ID" value="KAJ9580080.1"/>
    <property type="molecule type" value="Genomic_DNA"/>
</dbReference>
<accession>A0AAD7ZGV4</accession>
<comment type="caution">
    <text evidence="6">The sequence shown here is derived from an EMBL/GenBank/DDBJ whole genome shotgun (WGS) entry which is preliminary data.</text>
</comment>
<feature type="transmembrane region" description="Helical" evidence="5">
    <location>
        <begin position="25"/>
        <end position="45"/>
    </location>
</feature>
<keyword evidence="2 5" id="KW-0812">Transmembrane</keyword>
<dbReference type="Proteomes" id="UP001233999">
    <property type="component" value="Unassembled WGS sequence"/>
</dbReference>
<evidence type="ECO:0000256" key="5">
    <source>
        <dbReference type="SAM" id="Phobius"/>
    </source>
</evidence>
<evidence type="ECO:0000313" key="7">
    <source>
        <dbReference type="Proteomes" id="UP001233999"/>
    </source>
</evidence>
<dbReference type="GO" id="GO:0015232">
    <property type="term" value="F:heme transmembrane transporter activity"/>
    <property type="evidence" value="ECO:0007669"/>
    <property type="project" value="TreeGrafter"/>
</dbReference>
<feature type="transmembrane region" description="Helical" evidence="5">
    <location>
        <begin position="65"/>
        <end position="85"/>
    </location>
</feature>
<dbReference type="PANTHER" id="PTHR10924">
    <property type="entry name" value="MAJOR FACILITATOR SUPERFAMILY PROTEIN-RELATED"/>
    <property type="match status" value="1"/>
</dbReference>
<organism evidence="6 7">
    <name type="scientific">Diploptera punctata</name>
    <name type="common">Pacific beetle cockroach</name>
    <dbReference type="NCBI Taxonomy" id="6984"/>
    <lineage>
        <taxon>Eukaryota</taxon>
        <taxon>Metazoa</taxon>
        <taxon>Ecdysozoa</taxon>
        <taxon>Arthropoda</taxon>
        <taxon>Hexapoda</taxon>
        <taxon>Insecta</taxon>
        <taxon>Pterygota</taxon>
        <taxon>Neoptera</taxon>
        <taxon>Polyneoptera</taxon>
        <taxon>Dictyoptera</taxon>
        <taxon>Blattodea</taxon>
        <taxon>Blaberoidea</taxon>
        <taxon>Blaberidae</taxon>
        <taxon>Diplopterinae</taxon>
        <taxon>Diploptera</taxon>
    </lineage>
</organism>
<dbReference type="GO" id="GO:0097037">
    <property type="term" value="P:heme export"/>
    <property type="evidence" value="ECO:0007669"/>
    <property type="project" value="TreeGrafter"/>
</dbReference>
<gene>
    <name evidence="6" type="ORF">L9F63_004272</name>
</gene>
<proteinExistence type="predicted"/>
<keyword evidence="7" id="KW-1185">Reference proteome</keyword>
<reference evidence="6" key="1">
    <citation type="journal article" date="2023" name="IScience">
        <title>Live-bearing cockroach genome reveals convergent evolutionary mechanisms linked to viviparity in insects and beyond.</title>
        <authorList>
            <person name="Fouks B."/>
            <person name="Harrison M.C."/>
            <person name="Mikhailova A.A."/>
            <person name="Marchal E."/>
            <person name="English S."/>
            <person name="Carruthers M."/>
            <person name="Jennings E.C."/>
            <person name="Chiamaka E.L."/>
            <person name="Frigard R.A."/>
            <person name="Pippel M."/>
            <person name="Attardo G.M."/>
            <person name="Benoit J.B."/>
            <person name="Bornberg-Bauer E."/>
            <person name="Tobe S.S."/>
        </authorList>
    </citation>
    <scope>NUCLEOTIDE SEQUENCE</scope>
    <source>
        <strain evidence="6">Stay&amp;Tobe</strain>
    </source>
</reference>
<dbReference type="AlphaFoldDB" id="A0AAD7ZGV4"/>
<dbReference type="GO" id="GO:0016020">
    <property type="term" value="C:membrane"/>
    <property type="evidence" value="ECO:0007669"/>
    <property type="project" value="UniProtKB-SubCell"/>
</dbReference>
<evidence type="ECO:0000256" key="1">
    <source>
        <dbReference type="ARBA" id="ARBA00004141"/>
    </source>
</evidence>
<dbReference type="InterPro" id="IPR049680">
    <property type="entry name" value="FLVCR1-2_SLC49-like"/>
</dbReference>
<dbReference type="GO" id="GO:0020037">
    <property type="term" value="F:heme binding"/>
    <property type="evidence" value="ECO:0007669"/>
    <property type="project" value="TreeGrafter"/>
</dbReference>
<sequence>MAVISTISNTEAKEIDKWKLYHRRWVMLFIFVCFEIGSSSQWLQYSIIANLITEYYNVDSSAVDWTSLVFMVSYIPFIFPASHLMKKV</sequence>
<evidence type="ECO:0000313" key="6">
    <source>
        <dbReference type="EMBL" id="KAJ9580080.1"/>
    </source>
</evidence>
<protein>
    <submittedName>
        <fullName evidence="6">Uncharacterized protein</fullName>
    </submittedName>
</protein>
<name>A0AAD7ZGV4_DIPPU</name>
<dbReference type="SUPFAM" id="SSF103473">
    <property type="entry name" value="MFS general substrate transporter"/>
    <property type="match status" value="1"/>
</dbReference>
<keyword evidence="4 5" id="KW-0472">Membrane</keyword>
<dbReference type="InterPro" id="IPR036259">
    <property type="entry name" value="MFS_trans_sf"/>
</dbReference>
<feature type="non-terminal residue" evidence="6">
    <location>
        <position position="88"/>
    </location>
</feature>
<reference evidence="6" key="2">
    <citation type="submission" date="2023-05" db="EMBL/GenBank/DDBJ databases">
        <authorList>
            <person name="Fouks B."/>
        </authorList>
    </citation>
    <scope>NUCLEOTIDE SEQUENCE</scope>
    <source>
        <strain evidence="6">Stay&amp;Tobe</strain>
        <tissue evidence="6">Testes</tissue>
    </source>
</reference>